<gene>
    <name evidence="2" type="ORF">SAMN05216259_10319</name>
</gene>
<evidence type="ECO:0000313" key="3">
    <source>
        <dbReference type="Proteomes" id="UP000199341"/>
    </source>
</evidence>
<evidence type="ECO:0000313" key="2">
    <source>
        <dbReference type="EMBL" id="SDN16609.1"/>
    </source>
</evidence>
<evidence type="ECO:0000256" key="1">
    <source>
        <dbReference type="SAM" id="MobiDB-lite"/>
    </source>
</evidence>
<name>A0A1G9Z5G0_9ACTN</name>
<keyword evidence="3" id="KW-1185">Reference proteome</keyword>
<organism evidence="2 3">
    <name type="scientific">Actinacidiphila guanduensis</name>
    <dbReference type="NCBI Taxonomy" id="310781"/>
    <lineage>
        <taxon>Bacteria</taxon>
        <taxon>Bacillati</taxon>
        <taxon>Actinomycetota</taxon>
        <taxon>Actinomycetes</taxon>
        <taxon>Kitasatosporales</taxon>
        <taxon>Streptomycetaceae</taxon>
        <taxon>Actinacidiphila</taxon>
    </lineage>
</organism>
<feature type="region of interest" description="Disordered" evidence="1">
    <location>
        <begin position="147"/>
        <end position="167"/>
    </location>
</feature>
<protein>
    <recommendedName>
        <fullName evidence="4">Chromosome partitioning protein</fullName>
    </recommendedName>
</protein>
<sequence>MVIEAGVAAGYVIAWAVRKAHRAAGRLDAEADAVIDAGLDKLHTVVVVKLGAHPALDDLAEEAATGDGQVSELTRQQVELAVTAAARRDDEFGQTVTELVAQLQAAEQAGGISVVAGAGSAVFTGDAQAQASGKGIAFGQVAGDVHLDRGPVGGQRLDPTEPGRSRP</sequence>
<proteinExistence type="predicted"/>
<dbReference type="OrthoDB" id="4231283at2"/>
<feature type="compositionally biased region" description="Basic and acidic residues" evidence="1">
    <location>
        <begin position="158"/>
        <end position="167"/>
    </location>
</feature>
<dbReference type="RefSeq" id="WP_093783319.1">
    <property type="nucleotide sequence ID" value="NZ_FNIE01000003.1"/>
</dbReference>
<dbReference type="Proteomes" id="UP000199341">
    <property type="component" value="Unassembled WGS sequence"/>
</dbReference>
<dbReference type="AlphaFoldDB" id="A0A1G9Z5G0"/>
<accession>A0A1G9Z5G0</accession>
<reference evidence="2 3" key="1">
    <citation type="submission" date="2016-10" db="EMBL/GenBank/DDBJ databases">
        <authorList>
            <person name="de Groot N.N."/>
        </authorList>
    </citation>
    <scope>NUCLEOTIDE SEQUENCE [LARGE SCALE GENOMIC DNA]</scope>
    <source>
        <strain evidence="2 3">CGMCC 4.2022</strain>
    </source>
</reference>
<evidence type="ECO:0008006" key="4">
    <source>
        <dbReference type="Google" id="ProtNLM"/>
    </source>
</evidence>
<dbReference type="EMBL" id="FNIE01000003">
    <property type="protein sequence ID" value="SDN16609.1"/>
    <property type="molecule type" value="Genomic_DNA"/>
</dbReference>